<evidence type="ECO:0000313" key="1">
    <source>
        <dbReference type="EMBL" id="GGJ08565.1"/>
    </source>
</evidence>
<sequence>METRDGRRTAWSRLGDTYTGDATYTLNVPRDQRHVIGTTSERYRLYGSAGCYDRTLTTVQGVLIEDTKGC</sequence>
<organism evidence="1 2">
    <name type="scientific">Streptomyces brasiliensis</name>
    <dbReference type="NCBI Taxonomy" id="1954"/>
    <lineage>
        <taxon>Bacteria</taxon>
        <taxon>Bacillati</taxon>
        <taxon>Actinomycetota</taxon>
        <taxon>Actinomycetes</taxon>
        <taxon>Kitasatosporales</taxon>
        <taxon>Streptomycetaceae</taxon>
        <taxon>Streptomyces</taxon>
    </lineage>
</organism>
<comment type="caution">
    <text evidence="1">The sequence shown here is derived from an EMBL/GenBank/DDBJ whole genome shotgun (WGS) entry which is preliminary data.</text>
</comment>
<dbReference type="Proteomes" id="UP000657574">
    <property type="component" value="Unassembled WGS sequence"/>
</dbReference>
<name>A0A917KDN2_9ACTN</name>
<evidence type="ECO:0000313" key="2">
    <source>
        <dbReference type="Proteomes" id="UP000657574"/>
    </source>
</evidence>
<protein>
    <submittedName>
        <fullName evidence="1">Uncharacterized protein</fullName>
    </submittedName>
</protein>
<accession>A0A917KDN2</accession>
<dbReference type="AlphaFoldDB" id="A0A917KDN2"/>
<reference evidence="1" key="2">
    <citation type="submission" date="2020-09" db="EMBL/GenBank/DDBJ databases">
        <authorList>
            <person name="Sun Q."/>
            <person name="Ohkuma M."/>
        </authorList>
    </citation>
    <scope>NUCLEOTIDE SEQUENCE</scope>
    <source>
        <strain evidence="1">JCM 3086</strain>
    </source>
</reference>
<gene>
    <name evidence="1" type="ORF">GCM10010121_018620</name>
</gene>
<keyword evidence="2" id="KW-1185">Reference proteome</keyword>
<dbReference type="EMBL" id="BMQA01000004">
    <property type="protein sequence ID" value="GGJ08565.1"/>
    <property type="molecule type" value="Genomic_DNA"/>
</dbReference>
<proteinExistence type="predicted"/>
<reference evidence="1" key="1">
    <citation type="journal article" date="2014" name="Int. J. Syst. Evol. Microbiol.">
        <title>Complete genome sequence of Corynebacterium casei LMG S-19264T (=DSM 44701T), isolated from a smear-ripened cheese.</title>
        <authorList>
            <consortium name="US DOE Joint Genome Institute (JGI-PGF)"/>
            <person name="Walter F."/>
            <person name="Albersmeier A."/>
            <person name="Kalinowski J."/>
            <person name="Ruckert C."/>
        </authorList>
    </citation>
    <scope>NUCLEOTIDE SEQUENCE</scope>
    <source>
        <strain evidence="1">JCM 3086</strain>
    </source>
</reference>